<keyword evidence="1 3" id="KW-0210">Decarboxylase</keyword>
<dbReference type="PANTHER" id="PTHR14359:SF6">
    <property type="entry name" value="PHOSPHOPANTOTHENOYLCYSTEINE DECARBOXYLASE"/>
    <property type="match status" value="1"/>
</dbReference>
<dbReference type="GO" id="GO:0010181">
    <property type="term" value="F:FMN binding"/>
    <property type="evidence" value="ECO:0007669"/>
    <property type="project" value="UniProtKB-UniRule"/>
</dbReference>
<comment type="similarity">
    <text evidence="3 4">In the C-terminal section; belongs to the PPC synthetase family.</text>
</comment>
<comment type="caution">
    <text evidence="3">Lacks conserved residue(s) required for the propagation of feature annotation.</text>
</comment>
<comment type="function">
    <text evidence="4">Catalyzes two steps in the biosynthesis of coenzyme A. In the first step cysteine is conjugated to 4'-phosphopantothenate to form 4-phosphopantothenoylcysteine, in the latter compound is decarboxylated to form 4'-phosphopantotheine.</text>
</comment>
<dbReference type="Pfam" id="PF02441">
    <property type="entry name" value="Flavoprotein"/>
    <property type="match status" value="1"/>
</dbReference>
<evidence type="ECO:0000256" key="4">
    <source>
        <dbReference type="RuleBase" id="RU364078"/>
    </source>
</evidence>
<evidence type="ECO:0000256" key="3">
    <source>
        <dbReference type="HAMAP-Rule" id="MF_02225"/>
    </source>
</evidence>
<comment type="pathway">
    <text evidence="3 4">Cofactor biosynthesis; coenzyme A biosynthesis; CoA from (R)-pantothenate: step 2/5.</text>
</comment>
<accession>A0A1F5ZK54</accession>
<dbReference type="PANTHER" id="PTHR14359">
    <property type="entry name" value="HOMO-OLIGOMERIC FLAVIN CONTAINING CYS DECARBOXYLASE FAMILY"/>
    <property type="match status" value="1"/>
</dbReference>
<dbReference type="EC" id="4.1.1.36" evidence="3"/>
<dbReference type="Gene3D" id="3.40.50.1950">
    <property type="entry name" value="Flavin prenyltransferase-like"/>
    <property type="match status" value="1"/>
</dbReference>
<dbReference type="HAMAP" id="MF_02225">
    <property type="entry name" value="CoaBC"/>
    <property type="match status" value="1"/>
</dbReference>
<keyword evidence="3 4" id="KW-0288">FMN</keyword>
<dbReference type="GO" id="GO:0004632">
    <property type="term" value="F:phosphopantothenate--cysteine ligase activity"/>
    <property type="evidence" value="ECO:0007669"/>
    <property type="project" value="UniProtKB-UniRule"/>
</dbReference>
<dbReference type="GO" id="GO:0015937">
    <property type="term" value="P:coenzyme A biosynthetic process"/>
    <property type="evidence" value="ECO:0007669"/>
    <property type="project" value="UniProtKB-UniRule"/>
</dbReference>
<keyword evidence="2 3" id="KW-0456">Lyase</keyword>
<organism evidence="7 8">
    <name type="scientific">Candidatus Gottesmanbacteria bacterium RIFCSPHIGHO2_02_FULL_39_11</name>
    <dbReference type="NCBI Taxonomy" id="1798382"/>
    <lineage>
        <taxon>Bacteria</taxon>
        <taxon>Candidatus Gottesmaniibacteriota</taxon>
    </lineage>
</organism>
<name>A0A1F5ZK54_9BACT</name>
<dbReference type="GO" id="GO:0004633">
    <property type="term" value="F:phosphopantothenoylcysteine decarboxylase activity"/>
    <property type="evidence" value="ECO:0007669"/>
    <property type="project" value="UniProtKB-UniRule"/>
</dbReference>
<keyword evidence="3" id="KW-0479">Metal-binding</keyword>
<dbReference type="SUPFAM" id="SSF52507">
    <property type="entry name" value="Homo-oligomeric flavin-containing Cys decarboxylases, HFCD"/>
    <property type="match status" value="1"/>
</dbReference>
<evidence type="ECO:0000259" key="6">
    <source>
        <dbReference type="Pfam" id="PF04127"/>
    </source>
</evidence>
<dbReference type="GO" id="GO:0046872">
    <property type="term" value="F:metal ion binding"/>
    <property type="evidence" value="ECO:0007669"/>
    <property type="project" value="UniProtKB-KW"/>
</dbReference>
<dbReference type="InterPro" id="IPR003382">
    <property type="entry name" value="Flavoprotein"/>
</dbReference>
<evidence type="ECO:0000259" key="5">
    <source>
        <dbReference type="Pfam" id="PF02441"/>
    </source>
</evidence>
<feature type="binding site" evidence="3">
    <location>
        <position position="282"/>
    </location>
    <ligand>
        <name>CTP</name>
        <dbReference type="ChEBI" id="CHEBI:37563"/>
    </ligand>
</feature>
<dbReference type="InterPro" id="IPR005252">
    <property type="entry name" value="CoaBC"/>
</dbReference>
<dbReference type="SUPFAM" id="SSF102645">
    <property type="entry name" value="CoaB-like"/>
    <property type="match status" value="1"/>
</dbReference>
<comment type="catalytic activity">
    <reaction evidence="3 4">
        <text>(R)-4'-phosphopantothenate + L-cysteine + CTP = N-[(R)-4-phosphopantothenoyl]-L-cysteine + CMP + diphosphate + H(+)</text>
        <dbReference type="Rhea" id="RHEA:19397"/>
        <dbReference type="ChEBI" id="CHEBI:10986"/>
        <dbReference type="ChEBI" id="CHEBI:15378"/>
        <dbReference type="ChEBI" id="CHEBI:33019"/>
        <dbReference type="ChEBI" id="CHEBI:35235"/>
        <dbReference type="ChEBI" id="CHEBI:37563"/>
        <dbReference type="ChEBI" id="CHEBI:59458"/>
        <dbReference type="ChEBI" id="CHEBI:60377"/>
        <dbReference type="EC" id="6.3.2.5"/>
    </reaction>
</comment>
<dbReference type="InterPro" id="IPR035929">
    <property type="entry name" value="CoaB-like_sf"/>
</dbReference>
<gene>
    <name evidence="3" type="primary">coaBC</name>
    <name evidence="7" type="ORF">A3D77_07970</name>
</gene>
<feature type="binding site" evidence="3">
    <location>
        <position position="292"/>
    </location>
    <ligand>
        <name>CTP</name>
        <dbReference type="ChEBI" id="CHEBI:37563"/>
    </ligand>
</feature>
<dbReference type="InterPro" id="IPR036551">
    <property type="entry name" value="Flavin_trans-like"/>
</dbReference>
<proteinExistence type="inferred from homology"/>
<evidence type="ECO:0000313" key="7">
    <source>
        <dbReference type="EMBL" id="OGG12870.1"/>
    </source>
</evidence>
<feature type="active site" description="Proton donor" evidence="3">
    <location>
        <position position="161"/>
    </location>
</feature>
<feature type="region of interest" description="Phosphopantothenoylcysteine decarboxylase" evidence="3">
    <location>
        <begin position="1"/>
        <end position="193"/>
    </location>
</feature>
<keyword evidence="3 4" id="KW-0436">Ligase</keyword>
<comment type="catalytic activity">
    <reaction evidence="3 4">
        <text>N-[(R)-4-phosphopantothenoyl]-L-cysteine + H(+) = (R)-4'-phosphopantetheine + CO2</text>
        <dbReference type="Rhea" id="RHEA:16793"/>
        <dbReference type="ChEBI" id="CHEBI:15378"/>
        <dbReference type="ChEBI" id="CHEBI:16526"/>
        <dbReference type="ChEBI" id="CHEBI:59458"/>
        <dbReference type="ChEBI" id="CHEBI:61723"/>
        <dbReference type="EC" id="4.1.1.36"/>
    </reaction>
</comment>
<dbReference type="Proteomes" id="UP000176923">
    <property type="component" value="Unassembled WGS sequence"/>
</dbReference>
<dbReference type="InterPro" id="IPR007085">
    <property type="entry name" value="DNA/pantothenate-metab_flavo_C"/>
</dbReference>
<evidence type="ECO:0000256" key="2">
    <source>
        <dbReference type="ARBA" id="ARBA00023239"/>
    </source>
</evidence>
<keyword evidence="3" id="KW-0511">Multifunctional enzyme</keyword>
<comment type="caution">
    <text evidence="7">The sequence shown here is derived from an EMBL/GenBank/DDBJ whole genome shotgun (WGS) entry which is preliminary data.</text>
</comment>
<protein>
    <recommendedName>
        <fullName evidence="3">Coenzyme A biosynthesis bifunctional protein CoaBC</fullName>
    </recommendedName>
    <alternativeName>
        <fullName evidence="3">DNA/pantothenate metabolism flavoprotein</fullName>
    </alternativeName>
    <alternativeName>
        <fullName evidence="3">Phosphopantothenoylcysteine synthetase/decarboxylase</fullName>
        <shortName evidence="3">PPCS-PPCDC</shortName>
    </alternativeName>
    <domain>
        <recommendedName>
            <fullName evidence="3">Phosphopantothenoylcysteine decarboxylase</fullName>
            <shortName evidence="3">PPC decarboxylase</shortName>
            <shortName evidence="3">PPC-DC</shortName>
            <ecNumber evidence="3">4.1.1.36</ecNumber>
        </recommendedName>
        <alternativeName>
            <fullName evidence="3">CoaC</fullName>
        </alternativeName>
    </domain>
    <domain>
        <recommendedName>
            <fullName evidence="3">Phosphopantothenate--cysteine ligase</fullName>
            <ecNumber evidence="3">6.3.2.5</ecNumber>
        </recommendedName>
        <alternativeName>
            <fullName evidence="3">CoaB</fullName>
        </alternativeName>
        <alternativeName>
            <fullName evidence="3">Phosphopantothenoylcysteine synthetase</fullName>
            <shortName evidence="3">PPC synthetase</shortName>
            <shortName evidence="3">PPC-S</shortName>
        </alternativeName>
    </domain>
</protein>
<dbReference type="Gene3D" id="3.40.50.10300">
    <property type="entry name" value="CoaB-like"/>
    <property type="match status" value="1"/>
</dbReference>
<feature type="binding site" evidence="3">
    <location>
        <position position="343"/>
    </location>
    <ligand>
        <name>CTP</name>
        <dbReference type="ChEBI" id="CHEBI:37563"/>
    </ligand>
</feature>
<feature type="domain" description="DNA/pantothenate metabolism flavoprotein C-terminal" evidence="6">
    <location>
        <begin position="189"/>
        <end position="399"/>
    </location>
</feature>
<comment type="cofactor">
    <cofactor evidence="3">
        <name>FMN</name>
        <dbReference type="ChEBI" id="CHEBI:58210"/>
    </cofactor>
    <text evidence="3">Binds 1 FMN per subunit.</text>
</comment>
<evidence type="ECO:0000313" key="8">
    <source>
        <dbReference type="Proteomes" id="UP000176923"/>
    </source>
</evidence>
<dbReference type="NCBIfam" id="TIGR00521">
    <property type="entry name" value="coaBC_dfp"/>
    <property type="match status" value="1"/>
</dbReference>
<feature type="binding site" evidence="3">
    <location>
        <position position="325"/>
    </location>
    <ligand>
        <name>CTP</name>
        <dbReference type="ChEBI" id="CHEBI:37563"/>
    </ligand>
</feature>
<dbReference type="EMBL" id="MFJL01000040">
    <property type="protein sequence ID" value="OGG12870.1"/>
    <property type="molecule type" value="Genomic_DNA"/>
</dbReference>
<dbReference type="EC" id="6.3.2.5" evidence="3"/>
<comment type="cofactor">
    <cofactor evidence="3">
        <name>Mg(2+)</name>
        <dbReference type="ChEBI" id="CHEBI:18420"/>
    </cofactor>
</comment>
<keyword evidence="3" id="KW-0460">Magnesium</keyword>
<dbReference type="STRING" id="1798382.A3D77_07970"/>
<feature type="domain" description="Flavoprotein" evidence="5">
    <location>
        <begin position="2"/>
        <end position="181"/>
    </location>
</feature>
<dbReference type="GO" id="GO:0071513">
    <property type="term" value="C:phosphopantothenoylcysteine decarboxylase complex"/>
    <property type="evidence" value="ECO:0007669"/>
    <property type="project" value="TreeGrafter"/>
</dbReference>
<dbReference type="GO" id="GO:0015941">
    <property type="term" value="P:pantothenate catabolic process"/>
    <property type="evidence" value="ECO:0007669"/>
    <property type="project" value="InterPro"/>
</dbReference>
<reference evidence="7 8" key="1">
    <citation type="journal article" date="2016" name="Nat. Commun.">
        <title>Thousands of microbial genomes shed light on interconnected biogeochemical processes in an aquifer system.</title>
        <authorList>
            <person name="Anantharaman K."/>
            <person name="Brown C.T."/>
            <person name="Hug L.A."/>
            <person name="Sharon I."/>
            <person name="Castelle C.J."/>
            <person name="Probst A.J."/>
            <person name="Thomas B.C."/>
            <person name="Singh A."/>
            <person name="Wilkins M.J."/>
            <person name="Karaoz U."/>
            <person name="Brodie E.L."/>
            <person name="Williams K.H."/>
            <person name="Hubbard S.S."/>
            <person name="Banfield J.F."/>
        </authorList>
    </citation>
    <scope>NUCLEOTIDE SEQUENCE [LARGE SCALE GENOMIC DNA]</scope>
</reference>
<comment type="similarity">
    <text evidence="3 4">In the N-terminal section; belongs to the HFCD (homo-oligomeric flavin containing Cys decarboxylase) superfamily.</text>
</comment>
<comment type="pathway">
    <text evidence="3 4">Cofactor biosynthesis; coenzyme A biosynthesis; CoA from (R)-pantothenate: step 3/5.</text>
</comment>
<dbReference type="UniPathway" id="UPA00241">
    <property type="reaction ID" value="UER00353"/>
</dbReference>
<evidence type="ECO:0000256" key="1">
    <source>
        <dbReference type="ARBA" id="ARBA00022793"/>
    </source>
</evidence>
<feature type="region of interest" description="Phosphopantothenate--cysteine ligase" evidence="3">
    <location>
        <begin position="194"/>
        <end position="402"/>
    </location>
</feature>
<dbReference type="Pfam" id="PF04127">
    <property type="entry name" value="DFP"/>
    <property type="match status" value="1"/>
</dbReference>
<comment type="function">
    <text evidence="3">Catalyzes two sequential steps in the biosynthesis of coenzyme A. In the first step cysteine is conjugated to 4'-phosphopantothenate to form 4-phosphopantothenoylcysteine. In the second step the latter compound is decarboxylated to form 4'-phosphopantotheine.</text>
</comment>
<keyword evidence="3 4" id="KW-0285">Flavoprotein</keyword>
<sequence>MKTVVLGITSGIAAYKVPDLAHRLITRGIEVYSIVTEHAKSVINVGDLEKITGHPVYSSLFPHHFDPKKIRENHKVDHIDLADRADLFVIAPATANIIGKIAHGIADDFLTTSLLATRAPIILCPSMNSNMWANEIVQKNLKKLQKRNFHILPSVKGPLACGYEGEGKLPDISDIADEIVARLKNAKYLKGKKILVTAGGTYEPIDAVRGITNRASGKMGRAIAEEAYKEGADVLLIRSSTSVKTLYPIKEEVFQTLEELKNIMEKNIFDYDYLFHSAAVSDYILEKTYHEKLDSKEGVSLHLVPAKKIITQIKKWNPNIKLVGFKAVYKLNKNQMIEKGKEKLKEAHADFIAVNDIARADIGFSVDENEILLISKEGSITNLKKDTKKEIAKKLLSLVIGR</sequence>
<dbReference type="AlphaFoldDB" id="A0A1F5ZK54"/>